<dbReference type="Proteomes" id="UP001444661">
    <property type="component" value="Unassembled WGS sequence"/>
</dbReference>
<evidence type="ECO:0000313" key="2">
    <source>
        <dbReference type="EMBL" id="KAK8052457.1"/>
    </source>
</evidence>
<accession>A0ABR1U0P7</accession>
<sequence length="98" mass="10710">MPSPNFSQQEKPRASTASQDSMLAHVGSWAHTPSSKKSSNGHATPATKGKAAETHQPAERAVSQKRIGESYQISRWLQESEKEGSWTSIGLKTMTDKK</sequence>
<keyword evidence="3" id="KW-1185">Reference proteome</keyword>
<protein>
    <submittedName>
        <fullName evidence="2">Uncharacterized protein</fullName>
    </submittedName>
</protein>
<feature type="compositionally biased region" description="Polar residues" evidence="1">
    <location>
        <begin position="31"/>
        <end position="42"/>
    </location>
</feature>
<feature type="region of interest" description="Disordered" evidence="1">
    <location>
        <begin position="1"/>
        <end position="98"/>
    </location>
</feature>
<feature type="compositionally biased region" description="Polar residues" evidence="1">
    <location>
        <begin position="1"/>
        <end position="21"/>
    </location>
</feature>
<organism evidence="2 3">
    <name type="scientific">Apiospora rasikravindrae</name>
    <dbReference type="NCBI Taxonomy" id="990691"/>
    <lineage>
        <taxon>Eukaryota</taxon>
        <taxon>Fungi</taxon>
        <taxon>Dikarya</taxon>
        <taxon>Ascomycota</taxon>
        <taxon>Pezizomycotina</taxon>
        <taxon>Sordariomycetes</taxon>
        <taxon>Xylariomycetidae</taxon>
        <taxon>Amphisphaeriales</taxon>
        <taxon>Apiosporaceae</taxon>
        <taxon>Apiospora</taxon>
    </lineage>
</organism>
<dbReference type="EMBL" id="JAQQWK010000002">
    <property type="protein sequence ID" value="KAK8052457.1"/>
    <property type="molecule type" value="Genomic_DNA"/>
</dbReference>
<name>A0ABR1U0P7_9PEZI</name>
<reference evidence="2 3" key="1">
    <citation type="submission" date="2023-01" db="EMBL/GenBank/DDBJ databases">
        <title>Analysis of 21 Apiospora genomes using comparative genomics revels a genus with tremendous synthesis potential of carbohydrate active enzymes and secondary metabolites.</title>
        <authorList>
            <person name="Sorensen T."/>
        </authorList>
    </citation>
    <scope>NUCLEOTIDE SEQUENCE [LARGE SCALE GENOMIC DNA]</scope>
    <source>
        <strain evidence="2 3">CBS 33761</strain>
    </source>
</reference>
<comment type="caution">
    <text evidence="2">The sequence shown here is derived from an EMBL/GenBank/DDBJ whole genome shotgun (WGS) entry which is preliminary data.</text>
</comment>
<evidence type="ECO:0000313" key="3">
    <source>
        <dbReference type="Proteomes" id="UP001444661"/>
    </source>
</evidence>
<proteinExistence type="predicted"/>
<gene>
    <name evidence="2" type="ORF">PG993_003842</name>
</gene>
<evidence type="ECO:0000256" key="1">
    <source>
        <dbReference type="SAM" id="MobiDB-lite"/>
    </source>
</evidence>